<feature type="region of interest" description="Disordered" evidence="1">
    <location>
        <begin position="198"/>
        <end position="232"/>
    </location>
</feature>
<dbReference type="CDD" id="cd17470">
    <property type="entry name" value="T3SS_Flik_C"/>
    <property type="match status" value="1"/>
</dbReference>
<feature type="region of interest" description="Disordered" evidence="1">
    <location>
        <begin position="309"/>
        <end position="392"/>
    </location>
</feature>
<feature type="compositionally biased region" description="Polar residues" evidence="1">
    <location>
        <begin position="445"/>
        <end position="454"/>
    </location>
</feature>
<dbReference type="InterPro" id="IPR021136">
    <property type="entry name" value="Flagellar_hook_control-like_C"/>
</dbReference>
<sequence>MPTPLMPAIGPSVGSSAPERSPFGLGGLATDVGDARSRQVAPARLPDDEVLTGENPSVDPELLQAWLAEMLDRGSESVTRPTFAGDFHLESRSTRHGQTATERAMTETIQPGETVERTETALPRWLLHALQKADITSGSDRAIAQMVPQGQTTAPSNSAVMRKVNAADIEIREGVDQHSPRSQTGARATDGFEALTRTASGPTLAGPTPGLTDMQQGAGADRPTSVSGDDRGDEIRAEVAVRKLIEGQSAAATPIGSAKPGAGQVGEEHPAHHASSSADRSMTVPIAALATAGFTSSGRADPATRTLSSAFPPSLGAASTLRNGTGPIAQGLDDGGQAEGVSNRRVSSARTKSTEMPAGSARAPDASSQVTLRSLPEPPQAPGVSEAGTINLARGPSDRLAGLAQSGSILPQELVDRPVPLSRLQVSLTERIATMSGAPDDTSPVRMNSPSGSRTAEVELAPAELGKLRLVLQTSERGLHLVVTVERPEMIDTVRRQLDGLHRALMSEGITLDSVDIGPGDRRQAGSGWTERTENEHPMAQERADNTPEQPQKQTTNQTRMPDGRLDLSL</sequence>
<gene>
    <name evidence="3" type="ORF">SAMN05444004_105238</name>
</gene>
<dbReference type="AlphaFoldDB" id="A0A1H3PZ50"/>
<accession>A0A1H3PZ50</accession>
<dbReference type="Gene3D" id="3.30.750.140">
    <property type="match status" value="1"/>
</dbReference>
<feature type="region of interest" description="Disordered" evidence="1">
    <location>
        <begin position="77"/>
        <end position="104"/>
    </location>
</feature>
<feature type="region of interest" description="Disordered" evidence="1">
    <location>
        <begin position="513"/>
        <end position="570"/>
    </location>
</feature>
<evidence type="ECO:0000259" key="2">
    <source>
        <dbReference type="Pfam" id="PF02120"/>
    </source>
</evidence>
<evidence type="ECO:0000313" key="4">
    <source>
        <dbReference type="Proteomes" id="UP000198914"/>
    </source>
</evidence>
<evidence type="ECO:0000256" key="1">
    <source>
        <dbReference type="SAM" id="MobiDB-lite"/>
    </source>
</evidence>
<dbReference type="Pfam" id="PF02120">
    <property type="entry name" value="Flg_hook"/>
    <property type="match status" value="1"/>
</dbReference>
<feature type="compositionally biased region" description="Polar residues" evidence="1">
    <location>
        <begin position="547"/>
        <end position="560"/>
    </location>
</feature>
<evidence type="ECO:0000313" key="3">
    <source>
        <dbReference type="EMBL" id="SDZ06417.1"/>
    </source>
</evidence>
<feature type="region of interest" description="Disordered" evidence="1">
    <location>
        <begin position="435"/>
        <end position="458"/>
    </location>
</feature>
<feature type="region of interest" description="Disordered" evidence="1">
    <location>
        <begin position="1"/>
        <end position="30"/>
    </location>
</feature>
<feature type="region of interest" description="Disordered" evidence="1">
    <location>
        <begin position="251"/>
        <end position="280"/>
    </location>
</feature>
<dbReference type="RefSeq" id="WP_170831392.1">
    <property type="nucleotide sequence ID" value="NZ_FNPX01000005.1"/>
</dbReference>
<name>A0A1H3PZ50_9RHOB</name>
<dbReference type="STRING" id="1244108.SAMN05444004_105238"/>
<dbReference type="Proteomes" id="UP000198914">
    <property type="component" value="Unassembled WGS sequence"/>
</dbReference>
<feature type="domain" description="Flagellar hook-length control protein-like C-terminal" evidence="2">
    <location>
        <begin position="447"/>
        <end position="524"/>
    </location>
</feature>
<reference evidence="4" key="1">
    <citation type="submission" date="2016-10" db="EMBL/GenBank/DDBJ databases">
        <authorList>
            <person name="Varghese N."/>
            <person name="Submissions S."/>
        </authorList>
    </citation>
    <scope>NUCLEOTIDE SEQUENCE [LARGE SCALE GENOMIC DNA]</scope>
    <source>
        <strain evidence="4">DSM 100420</strain>
    </source>
</reference>
<proteinExistence type="predicted"/>
<organism evidence="3 4">
    <name type="scientific">Jannaschia faecimaris</name>
    <dbReference type="NCBI Taxonomy" id="1244108"/>
    <lineage>
        <taxon>Bacteria</taxon>
        <taxon>Pseudomonadati</taxon>
        <taxon>Pseudomonadota</taxon>
        <taxon>Alphaproteobacteria</taxon>
        <taxon>Rhodobacterales</taxon>
        <taxon>Roseobacteraceae</taxon>
        <taxon>Jannaschia</taxon>
    </lineage>
</organism>
<dbReference type="InterPro" id="IPR038610">
    <property type="entry name" value="FliK-like_C_sf"/>
</dbReference>
<keyword evidence="4" id="KW-1185">Reference proteome</keyword>
<dbReference type="EMBL" id="FNPX01000005">
    <property type="protein sequence ID" value="SDZ06417.1"/>
    <property type="molecule type" value="Genomic_DNA"/>
</dbReference>
<feature type="compositionally biased region" description="Basic and acidic residues" evidence="1">
    <location>
        <begin position="531"/>
        <end position="546"/>
    </location>
</feature>
<protein>
    <submittedName>
        <fullName evidence="3">Hook-length control protein FliK</fullName>
    </submittedName>
</protein>